<dbReference type="EMBL" id="LIAE01006803">
    <property type="protein sequence ID" value="PAV85181.1"/>
    <property type="molecule type" value="Genomic_DNA"/>
</dbReference>
<comment type="caution">
    <text evidence="2">The sequence shown here is derived from an EMBL/GenBank/DDBJ whole genome shotgun (WGS) entry which is preliminary data.</text>
</comment>
<feature type="chain" id="PRO_5012968630" description="SXP/RAL-2 family protein Ani s 5-like cation-binding domain-containing protein" evidence="1">
    <location>
        <begin position="17"/>
        <end position="170"/>
    </location>
</feature>
<accession>A0A2A2LFZ8</accession>
<evidence type="ECO:0000256" key="1">
    <source>
        <dbReference type="SAM" id="SignalP"/>
    </source>
</evidence>
<protein>
    <recommendedName>
        <fullName evidence="4">SXP/RAL-2 family protein Ani s 5-like cation-binding domain-containing protein</fullName>
    </recommendedName>
</protein>
<name>A0A2A2LFZ8_9BILA</name>
<feature type="signal peptide" evidence="1">
    <location>
        <begin position="1"/>
        <end position="16"/>
    </location>
</feature>
<organism evidence="2 3">
    <name type="scientific">Diploscapter pachys</name>
    <dbReference type="NCBI Taxonomy" id="2018661"/>
    <lineage>
        <taxon>Eukaryota</taxon>
        <taxon>Metazoa</taxon>
        <taxon>Ecdysozoa</taxon>
        <taxon>Nematoda</taxon>
        <taxon>Chromadorea</taxon>
        <taxon>Rhabditida</taxon>
        <taxon>Rhabditina</taxon>
        <taxon>Rhabditomorpha</taxon>
        <taxon>Rhabditoidea</taxon>
        <taxon>Rhabditidae</taxon>
        <taxon>Diploscapter</taxon>
    </lineage>
</organism>
<evidence type="ECO:0000313" key="3">
    <source>
        <dbReference type="Proteomes" id="UP000218231"/>
    </source>
</evidence>
<keyword evidence="3" id="KW-1185">Reference proteome</keyword>
<reference evidence="2 3" key="1">
    <citation type="journal article" date="2017" name="Curr. Biol.">
        <title>Genome architecture and evolution of a unichromosomal asexual nematode.</title>
        <authorList>
            <person name="Fradin H."/>
            <person name="Zegar C."/>
            <person name="Gutwein M."/>
            <person name="Lucas J."/>
            <person name="Kovtun M."/>
            <person name="Corcoran D."/>
            <person name="Baugh L.R."/>
            <person name="Kiontke K."/>
            <person name="Gunsalus K."/>
            <person name="Fitch D.H."/>
            <person name="Piano F."/>
        </authorList>
    </citation>
    <scope>NUCLEOTIDE SEQUENCE [LARGE SCALE GENOMIC DNA]</scope>
    <source>
        <strain evidence="2">PF1309</strain>
    </source>
</reference>
<proteinExistence type="predicted"/>
<keyword evidence="1" id="KW-0732">Signal</keyword>
<dbReference type="Proteomes" id="UP000218231">
    <property type="component" value="Unassembled WGS sequence"/>
</dbReference>
<gene>
    <name evidence="2" type="ORF">WR25_19856</name>
</gene>
<evidence type="ECO:0000313" key="2">
    <source>
        <dbReference type="EMBL" id="PAV85181.1"/>
    </source>
</evidence>
<dbReference type="AlphaFoldDB" id="A0A2A2LFZ8"/>
<evidence type="ECO:0008006" key="4">
    <source>
        <dbReference type="Google" id="ProtNLM"/>
    </source>
</evidence>
<sequence length="170" mass="18378">MFRFLVACAVLAIVGSKPHGRGDHQMPLPSNPACAAMAQTFHNPSATADEKKAAYDGFKAAVGDNWQALIDGMKKLAEAAVANQPALNGAEQFQKFVSSFEDGSIVNVTPEQVKEEMQKLKASADKDDKAAWREFMKAHKDDFEALKKLLPEGCAPEHTWGEHGASPAPQ</sequence>